<dbReference type="AlphaFoldDB" id="A0AAC9JSV7"/>
<dbReference type="SUPFAM" id="SSF53448">
    <property type="entry name" value="Nucleotide-diphospho-sugar transferases"/>
    <property type="match status" value="2"/>
</dbReference>
<dbReference type="CDD" id="cd04184">
    <property type="entry name" value="GT2_RfbC_Mx_like"/>
    <property type="match status" value="1"/>
</dbReference>
<dbReference type="InterPro" id="IPR029044">
    <property type="entry name" value="Nucleotide-diphossugar_trans"/>
</dbReference>
<evidence type="ECO:0000259" key="1">
    <source>
        <dbReference type="Pfam" id="PF00535"/>
    </source>
</evidence>
<accession>A0AAC9JSV7</accession>
<dbReference type="KEGG" id="cdq:BOQ54_15555"/>
<proteinExistence type="predicted"/>
<organism evidence="2 3">
    <name type="scientific">Chelatococcus daeguensis</name>
    <dbReference type="NCBI Taxonomy" id="444444"/>
    <lineage>
        <taxon>Bacteria</taxon>
        <taxon>Pseudomonadati</taxon>
        <taxon>Pseudomonadota</taxon>
        <taxon>Alphaproteobacteria</taxon>
        <taxon>Hyphomicrobiales</taxon>
        <taxon>Chelatococcaceae</taxon>
        <taxon>Chelatococcus</taxon>
    </lineage>
</organism>
<reference evidence="2 3" key="1">
    <citation type="submission" date="2016-11" db="EMBL/GenBank/DDBJ databases">
        <title>Complete genome sequence of the aerobically denitrifying bacterium Chelatococcus daeguensis TAD1.</title>
        <authorList>
            <person name="Yang Y."/>
            <person name="Huang S."/>
            <person name="Lin E."/>
        </authorList>
    </citation>
    <scope>NUCLEOTIDE SEQUENCE [LARGE SCALE GENOMIC DNA]</scope>
    <source>
        <strain evidence="2 3">TAD1</strain>
    </source>
</reference>
<dbReference type="Pfam" id="PF13641">
    <property type="entry name" value="Glyco_tranf_2_3"/>
    <property type="match status" value="1"/>
</dbReference>
<dbReference type="Gene3D" id="3.90.550.10">
    <property type="entry name" value="Spore Coat Polysaccharide Biosynthesis Protein SpsA, Chain A"/>
    <property type="match status" value="2"/>
</dbReference>
<dbReference type="Proteomes" id="UP000182703">
    <property type="component" value="Chromosome"/>
</dbReference>
<dbReference type="PANTHER" id="PTHR43685">
    <property type="entry name" value="GLYCOSYLTRANSFERASE"/>
    <property type="match status" value="1"/>
</dbReference>
<protein>
    <recommendedName>
        <fullName evidence="1">Glycosyltransferase 2-like domain-containing protein</fullName>
    </recommendedName>
</protein>
<dbReference type="InterPro" id="IPR050834">
    <property type="entry name" value="Glycosyltransf_2"/>
</dbReference>
<dbReference type="Pfam" id="PF00535">
    <property type="entry name" value="Glycos_transf_2"/>
    <property type="match status" value="1"/>
</dbReference>
<evidence type="ECO:0000313" key="3">
    <source>
        <dbReference type="Proteomes" id="UP000182703"/>
    </source>
</evidence>
<sequence>MAERSLLLFPPPSGRWRLIDRLRRAAKSFPLAVKAKRRLDALVARRRGPDARYAAWVARQYPGPQERARIAADVAAMTNPPLISVLMPVYETDPCWLGAAIGSIRAQLYPHWELCLSDDASTRADVRAMLTAAAAEDGRIKLHLRAERGHISANTNSALALASGEFVALLDADDELPPDALYWIAREIVAHPDVDMIFSDEDKINAKGRRFDPHFKGDWNPSLMLGQNAFSHLGVFRRSLVAASGGLREGFEGSQDHDLALRCAELTEPARIRHVPRVLYHWRALPQSTASSPAVKPYAWQAGRRAILEHLARQGIAAEVEPGVGGFYRVRYARLADWPLVSIIVPSRLGEVARRSLDALLAGSTYPHFEVILAVGTGDAARPEAAAYLAALGGQRRLRVVTYERAPFNYSWVNNHAARQARGDYLCFLNDDVTPITPDWLEEMVLRARLPGVGAVGAMLYYPDDTIQHAGVILGIGGVADHAHRHVRRGSPGYFGRAALDQDLSCVTAAAMVMPRRLFEALGGFDEALPCAFNDVDLCLRIRRAGQRILWTPQAELYHHESLTFGPHDSPERTGQFLKDVAEMRRRWATALDADPFYNPNLSRDMRRHWEVTG</sequence>
<name>A0AAC9JSV7_9HYPH</name>
<evidence type="ECO:0000313" key="2">
    <source>
        <dbReference type="EMBL" id="APF39163.1"/>
    </source>
</evidence>
<dbReference type="InterPro" id="IPR001173">
    <property type="entry name" value="Glyco_trans_2-like"/>
</dbReference>
<dbReference type="PANTHER" id="PTHR43685:SF2">
    <property type="entry name" value="GLYCOSYLTRANSFERASE 2-LIKE DOMAIN-CONTAINING PROTEIN"/>
    <property type="match status" value="1"/>
</dbReference>
<keyword evidence="3" id="KW-1185">Reference proteome</keyword>
<feature type="domain" description="Glycosyltransferase 2-like" evidence="1">
    <location>
        <begin position="84"/>
        <end position="196"/>
    </location>
</feature>
<dbReference type="EMBL" id="CP018095">
    <property type="protein sequence ID" value="APF39163.1"/>
    <property type="molecule type" value="Genomic_DNA"/>
</dbReference>
<gene>
    <name evidence="2" type="ORF">BOQ54_15555</name>
</gene>